<dbReference type="EMBL" id="PISP01000006">
    <property type="protein sequence ID" value="PKD42708.1"/>
    <property type="molecule type" value="Genomic_DNA"/>
</dbReference>
<evidence type="ECO:0000256" key="1">
    <source>
        <dbReference type="SAM" id="SignalP"/>
    </source>
</evidence>
<evidence type="ECO:0000313" key="2">
    <source>
        <dbReference type="EMBL" id="PKD42708.1"/>
    </source>
</evidence>
<proteinExistence type="predicted"/>
<feature type="signal peptide" evidence="1">
    <location>
        <begin position="1"/>
        <end position="19"/>
    </location>
</feature>
<keyword evidence="1" id="KW-0732">Signal</keyword>
<name>A0A2N0VEZ2_9BACT</name>
<keyword evidence="3" id="KW-1185">Reference proteome</keyword>
<dbReference type="AlphaFoldDB" id="A0A2N0VEZ2"/>
<gene>
    <name evidence="2" type="ORF">CWD77_15015</name>
</gene>
<feature type="chain" id="PRO_5014664427" evidence="1">
    <location>
        <begin position="20"/>
        <end position="193"/>
    </location>
</feature>
<reference evidence="2 3" key="1">
    <citation type="submission" date="2017-11" db="EMBL/GenBank/DDBJ databases">
        <title>Rhodohalobacter 15182 sp. nov., isolated from a salt lake.</title>
        <authorList>
            <person name="Han S."/>
        </authorList>
    </citation>
    <scope>NUCLEOTIDE SEQUENCE [LARGE SCALE GENOMIC DNA]</scope>
    <source>
        <strain evidence="2 3">15182</strain>
    </source>
</reference>
<comment type="caution">
    <text evidence="2">The sequence shown here is derived from an EMBL/GenBank/DDBJ whole genome shotgun (WGS) entry which is preliminary data.</text>
</comment>
<dbReference type="OrthoDB" id="1524207at2"/>
<dbReference type="PROSITE" id="PS51257">
    <property type="entry name" value="PROKAR_LIPOPROTEIN"/>
    <property type="match status" value="1"/>
</dbReference>
<evidence type="ECO:0000313" key="3">
    <source>
        <dbReference type="Proteomes" id="UP000233398"/>
    </source>
</evidence>
<accession>A0A2N0VEZ2</accession>
<protein>
    <submittedName>
        <fullName evidence="2">Uncharacterized protein</fullName>
    </submittedName>
</protein>
<sequence>MMRYINVLSALVLFLSACGGNSEDQTDLTPDLPSDTPQEAFFANLFSLCGETFIGESTFPDDPDHDLVDTELRATVETCTEEQIKVDFLRDGDTWHATWVLEKREDGLHLSHDHIGDKEYEEGEEPETGYGGYADESGNEYQQYFPADDYTAEILPEAATNVWMMEYDPEEETFVYALERNEEPRFRAVLTKQ</sequence>
<dbReference type="RefSeq" id="WP_101074403.1">
    <property type="nucleotide sequence ID" value="NZ_PISP01000006.1"/>
</dbReference>
<dbReference type="Proteomes" id="UP000233398">
    <property type="component" value="Unassembled WGS sequence"/>
</dbReference>
<organism evidence="2 3">
    <name type="scientific">Rhodohalobacter barkolensis</name>
    <dbReference type="NCBI Taxonomy" id="2053187"/>
    <lineage>
        <taxon>Bacteria</taxon>
        <taxon>Pseudomonadati</taxon>
        <taxon>Balneolota</taxon>
        <taxon>Balneolia</taxon>
        <taxon>Balneolales</taxon>
        <taxon>Balneolaceae</taxon>
        <taxon>Rhodohalobacter</taxon>
    </lineage>
</organism>